<dbReference type="InterPro" id="IPR008915">
    <property type="entry name" value="Peptidase_M50"/>
</dbReference>
<protein>
    <submittedName>
        <fullName evidence="9">Peptidase family M50</fullName>
    </submittedName>
</protein>
<feature type="transmembrane region" description="Helical" evidence="7">
    <location>
        <begin position="154"/>
        <end position="175"/>
    </location>
</feature>
<feature type="transmembrane region" description="Helical" evidence="7">
    <location>
        <begin position="15"/>
        <end position="37"/>
    </location>
</feature>
<comment type="caution">
    <text evidence="9">The sequence shown here is derived from an EMBL/GenBank/DDBJ whole genome shotgun (WGS) entry which is preliminary data.</text>
</comment>
<proteinExistence type="inferred from homology"/>
<feature type="transmembrane region" description="Helical" evidence="7">
    <location>
        <begin position="84"/>
        <end position="103"/>
    </location>
</feature>
<comment type="similarity">
    <text evidence="3">Belongs to the peptidase M50B family.</text>
</comment>
<dbReference type="Proteomes" id="UP000184089">
    <property type="component" value="Unassembled WGS sequence"/>
</dbReference>
<reference evidence="10" key="1">
    <citation type="submission" date="2016-11" db="EMBL/GenBank/DDBJ databases">
        <authorList>
            <person name="Jaros S."/>
            <person name="Januszkiewicz K."/>
            <person name="Wedrychowicz H."/>
        </authorList>
    </citation>
    <scope>NUCLEOTIDE SEQUENCE [LARGE SCALE GENOMIC DNA]</scope>
    <source>
        <strain evidence="10">DSM 4029</strain>
    </source>
</reference>
<accession>A0AAQ1MBI5</accession>
<keyword evidence="5 7" id="KW-1133">Transmembrane helix</keyword>
<dbReference type="GO" id="GO:0006508">
    <property type="term" value="P:proteolysis"/>
    <property type="evidence" value="ECO:0007669"/>
    <property type="project" value="InterPro"/>
</dbReference>
<evidence type="ECO:0000256" key="3">
    <source>
        <dbReference type="ARBA" id="ARBA00007931"/>
    </source>
</evidence>
<gene>
    <name evidence="9" type="ORF">SAMN05444424_0537</name>
</gene>
<evidence type="ECO:0000256" key="4">
    <source>
        <dbReference type="ARBA" id="ARBA00022692"/>
    </source>
</evidence>
<evidence type="ECO:0000256" key="1">
    <source>
        <dbReference type="ARBA" id="ARBA00001947"/>
    </source>
</evidence>
<keyword evidence="6 7" id="KW-0472">Membrane</keyword>
<dbReference type="EMBL" id="FQVY01000001">
    <property type="protein sequence ID" value="SHF74574.1"/>
    <property type="molecule type" value="Genomic_DNA"/>
</dbReference>
<evidence type="ECO:0000259" key="8">
    <source>
        <dbReference type="Pfam" id="PF02163"/>
    </source>
</evidence>
<feature type="transmembrane region" description="Helical" evidence="7">
    <location>
        <begin position="115"/>
        <end position="142"/>
    </location>
</feature>
<dbReference type="AlphaFoldDB" id="A0AAQ1MBI5"/>
<comment type="cofactor">
    <cofactor evidence="1">
        <name>Zn(2+)</name>
        <dbReference type="ChEBI" id="CHEBI:29105"/>
    </cofactor>
</comment>
<evidence type="ECO:0000256" key="2">
    <source>
        <dbReference type="ARBA" id="ARBA00004141"/>
    </source>
</evidence>
<feature type="domain" description="Peptidase M50" evidence="8">
    <location>
        <begin position="111"/>
        <end position="165"/>
    </location>
</feature>
<sequence>MRFSLGKAAVRVSPLYLFLLLCISVFDYTGILLQAFFASLLHEMGHLLCLLLQRRPVCALDFTVAGIRLDRGTDYCPSPADIPVYLAGPAVNLAIGLGALWLLQCRFALHLATLALIHLLLGAFNLLPISLLDGGQVLLIFLREKLPPRRAERLYWAFSFWTSLALLGAGLLLFAATRQNGTLALCGGYLFYSVVRGRQREEGRRR</sequence>
<dbReference type="Pfam" id="PF02163">
    <property type="entry name" value="Peptidase_M50"/>
    <property type="match status" value="1"/>
</dbReference>
<dbReference type="GO" id="GO:0016020">
    <property type="term" value="C:membrane"/>
    <property type="evidence" value="ECO:0007669"/>
    <property type="project" value="UniProtKB-SubCell"/>
</dbReference>
<evidence type="ECO:0000313" key="9">
    <source>
        <dbReference type="EMBL" id="SHF74574.1"/>
    </source>
</evidence>
<evidence type="ECO:0000256" key="5">
    <source>
        <dbReference type="ARBA" id="ARBA00022989"/>
    </source>
</evidence>
<organism evidence="9 10">
    <name type="scientific">Bittarella massiliensis</name>
    <name type="common">ex Durand et al. 2017</name>
    <dbReference type="NCBI Taxonomy" id="1720313"/>
    <lineage>
        <taxon>Bacteria</taxon>
        <taxon>Bacillati</taxon>
        <taxon>Bacillota</taxon>
        <taxon>Clostridia</taxon>
        <taxon>Eubacteriales</taxon>
        <taxon>Oscillospiraceae</taxon>
        <taxon>Bittarella (ex Durand et al. 2017)</taxon>
    </lineage>
</organism>
<evidence type="ECO:0000256" key="7">
    <source>
        <dbReference type="SAM" id="Phobius"/>
    </source>
</evidence>
<evidence type="ECO:0000313" key="10">
    <source>
        <dbReference type="Proteomes" id="UP000184089"/>
    </source>
</evidence>
<keyword evidence="4 7" id="KW-0812">Transmembrane</keyword>
<name>A0AAQ1MBI5_9FIRM</name>
<comment type="subcellular location">
    <subcellularLocation>
        <location evidence="2">Membrane</location>
        <topology evidence="2">Multi-pass membrane protein</topology>
    </subcellularLocation>
</comment>
<evidence type="ECO:0000256" key="6">
    <source>
        <dbReference type="ARBA" id="ARBA00023136"/>
    </source>
</evidence>